<dbReference type="Gene3D" id="1.10.10.10">
    <property type="entry name" value="Winged helix-like DNA-binding domain superfamily/Winged helix DNA-binding domain"/>
    <property type="match status" value="1"/>
</dbReference>
<evidence type="ECO:0000313" key="7">
    <source>
        <dbReference type="Proteomes" id="UP001230005"/>
    </source>
</evidence>
<dbReference type="RefSeq" id="WP_307320599.1">
    <property type="nucleotide sequence ID" value="NZ_JAUSUG010000001.1"/>
</dbReference>
<dbReference type="PANTHER" id="PTHR30185:SF9">
    <property type="entry name" value="MANNITOL-SPECIFIC PHOSPHOTRANSFERASE ENZYME IIA COMPONENT"/>
    <property type="match status" value="1"/>
</dbReference>
<evidence type="ECO:0000256" key="1">
    <source>
        <dbReference type="ARBA" id="ARBA00022679"/>
    </source>
</evidence>
<dbReference type="InterPro" id="IPR036634">
    <property type="entry name" value="PRD_sf"/>
</dbReference>
<dbReference type="InterPro" id="IPR011608">
    <property type="entry name" value="PRD"/>
</dbReference>
<feature type="domain" description="PTS EIIA type-2" evidence="3">
    <location>
        <begin position="556"/>
        <end position="699"/>
    </location>
</feature>
<organism evidence="6 7">
    <name type="scientific">Evansella vedderi</name>
    <dbReference type="NCBI Taxonomy" id="38282"/>
    <lineage>
        <taxon>Bacteria</taxon>
        <taxon>Bacillati</taxon>
        <taxon>Bacillota</taxon>
        <taxon>Bacilli</taxon>
        <taxon>Bacillales</taxon>
        <taxon>Bacillaceae</taxon>
        <taxon>Evansella</taxon>
    </lineage>
</organism>
<reference evidence="6 7" key="1">
    <citation type="submission" date="2023-07" db="EMBL/GenBank/DDBJ databases">
        <title>Genomic Encyclopedia of Type Strains, Phase IV (KMG-IV): sequencing the most valuable type-strain genomes for metagenomic binning, comparative biology and taxonomic classification.</title>
        <authorList>
            <person name="Goeker M."/>
        </authorList>
    </citation>
    <scope>NUCLEOTIDE SEQUENCE [LARGE SCALE GENOMIC DNA]</scope>
    <source>
        <strain evidence="6 7">DSM 9768</strain>
    </source>
</reference>
<dbReference type="InterPro" id="IPR036095">
    <property type="entry name" value="PTS_EIIB-like_sf"/>
</dbReference>
<keyword evidence="1" id="KW-0808">Transferase</keyword>
<dbReference type="InterPro" id="IPR016152">
    <property type="entry name" value="PTrfase/Anion_transptr"/>
</dbReference>
<gene>
    <name evidence="6" type="ORF">J2S74_000157</name>
</gene>
<dbReference type="InterPro" id="IPR050661">
    <property type="entry name" value="BglG_antiterminators"/>
</dbReference>
<keyword evidence="2" id="KW-0677">Repeat</keyword>
<dbReference type="Pfam" id="PF02302">
    <property type="entry name" value="PTS_IIB"/>
    <property type="match status" value="1"/>
</dbReference>
<dbReference type="InterPro" id="IPR013011">
    <property type="entry name" value="PTS_EIIB_2"/>
</dbReference>
<evidence type="ECO:0000256" key="2">
    <source>
        <dbReference type="ARBA" id="ARBA00022737"/>
    </source>
</evidence>
<name>A0ABT9ZPB6_9BACI</name>
<dbReference type="Gene3D" id="3.40.930.10">
    <property type="entry name" value="Mannitol-specific EII, Chain A"/>
    <property type="match status" value="1"/>
</dbReference>
<evidence type="ECO:0000259" key="3">
    <source>
        <dbReference type="PROSITE" id="PS51094"/>
    </source>
</evidence>
<dbReference type="SUPFAM" id="SSF55804">
    <property type="entry name" value="Phoshotransferase/anion transport protein"/>
    <property type="match status" value="1"/>
</dbReference>
<dbReference type="InterPro" id="IPR003501">
    <property type="entry name" value="PTS_EIIB_2/3"/>
</dbReference>
<dbReference type="CDD" id="cd00211">
    <property type="entry name" value="PTS_IIA_fru"/>
    <property type="match status" value="1"/>
</dbReference>
<dbReference type="InterPro" id="IPR002178">
    <property type="entry name" value="PTS_EIIA_type-2_dom"/>
</dbReference>
<dbReference type="InterPro" id="IPR036388">
    <property type="entry name" value="WH-like_DNA-bd_sf"/>
</dbReference>
<evidence type="ECO:0000259" key="4">
    <source>
        <dbReference type="PROSITE" id="PS51099"/>
    </source>
</evidence>
<dbReference type="Proteomes" id="UP001230005">
    <property type="component" value="Unassembled WGS sequence"/>
</dbReference>
<dbReference type="Gene3D" id="1.10.1790.10">
    <property type="entry name" value="PRD domain"/>
    <property type="match status" value="2"/>
</dbReference>
<dbReference type="Gene3D" id="3.40.50.2300">
    <property type="match status" value="1"/>
</dbReference>
<comment type="caution">
    <text evidence="6">The sequence shown here is derived from an EMBL/GenBank/DDBJ whole genome shotgun (WGS) entry which is preliminary data.</text>
</comment>
<keyword evidence="7" id="KW-1185">Reference proteome</keyword>
<dbReference type="CDD" id="cd05568">
    <property type="entry name" value="PTS_IIB_bgl_like"/>
    <property type="match status" value="1"/>
</dbReference>
<dbReference type="PANTHER" id="PTHR30185">
    <property type="entry name" value="CRYPTIC BETA-GLUCOSIDE BGL OPERON ANTITERMINATOR"/>
    <property type="match status" value="1"/>
</dbReference>
<dbReference type="EMBL" id="JAUSUG010000001">
    <property type="protein sequence ID" value="MDQ0252785.1"/>
    <property type="molecule type" value="Genomic_DNA"/>
</dbReference>
<feature type="domain" description="PRD" evidence="5">
    <location>
        <begin position="196"/>
        <end position="301"/>
    </location>
</feature>
<dbReference type="InterPro" id="IPR036390">
    <property type="entry name" value="WH_DNA-bd_sf"/>
</dbReference>
<dbReference type="InterPro" id="IPR013196">
    <property type="entry name" value="HTH_11"/>
</dbReference>
<dbReference type="Pfam" id="PF08279">
    <property type="entry name" value="HTH_11"/>
    <property type="match status" value="1"/>
</dbReference>
<evidence type="ECO:0000259" key="5">
    <source>
        <dbReference type="PROSITE" id="PS51372"/>
    </source>
</evidence>
<dbReference type="Pfam" id="PF00359">
    <property type="entry name" value="PTS_EIIA_2"/>
    <property type="match status" value="1"/>
</dbReference>
<feature type="domain" description="PRD" evidence="5">
    <location>
        <begin position="307"/>
        <end position="414"/>
    </location>
</feature>
<dbReference type="SUPFAM" id="SSF63520">
    <property type="entry name" value="PTS-regulatory domain, PRD"/>
    <property type="match status" value="2"/>
</dbReference>
<proteinExistence type="predicted"/>
<evidence type="ECO:0000313" key="6">
    <source>
        <dbReference type="EMBL" id="MDQ0252785.1"/>
    </source>
</evidence>
<feature type="domain" description="PTS EIIB type-2" evidence="4">
    <location>
        <begin position="419"/>
        <end position="507"/>
    </location>
</feature>
<dbReference type="Pfam" id="PF00874">
    <property type="entry name" value="PRD"/>
    <property type="match status" value="2"/>
</dbReference>
<accession>A0ABT9ZPB6</accession>
<dbReference type="PROSITE" id="PS51094">
    <property type="entry name" value="PTS_EIIA_TYPE_2"/>
    <property type="match status" value="1"/>
</dbReference>
<protein>
    <submittedName>
        <fullName evidence="6">Mannitol operon transcriptional antiterminator</fullName>
    </submittedName>
</protein>
<dbReference type="PROSITE" id="PS51099">
    <property type="entry name" value="PTS_EIIB_TYPE_2"/>
    <property type="match status" value="1"/>
</dbReference>
<dbReference type="PROSITE" id="PS51372">
    <property type="entry name" value="PRD_2"/>
    <property type="match status" value="2"/>
</dbReference>
<dbReference type="SUPFAM" id="SSF52794">
    <property type="entry name" value="PTS system IIB component-like"/>
    <property type="match status" value="1"/>
</dbReference>
<dbReference type="SUPFAM" id="SSF46785">
    <property type="entry name" value="Winged helix' DNA-binding domain"/>
    <property type="match status" value="1"/>
</dbReference>
<sequence>MLDQRSTAILTQLVNATSYLPVKVLTERFNVSRRTIYNDLEKINNWLKEQGLSPVQQVRSAGLIIDNETKIIIPKKIKKLEPWHYEYSAKERKSWLAIHLLGRDTELYLDNLMDLIRVSRNTTIEDLKVLKEELVKFQLKLEFDRKSGYTIIGDERSKRKAIVYYLSLALPDQTWQSLVSAFQLLITSNKEAETTLFNVEQLKAIYAIISESEKILQIHFADDVLHSLSLRFLLFAKRISKGKIVDIEPVEKEVLIETKEYKVAQFVCEKLTNIFKVAFPEDEILYLTTHLLSAKIQYSEVALSDTSNFQDLAGIISAMVDDFQKYACVLFQNRDLLEKNLFMHIKPAFYRIKYELEIENEIAESIKEKYTEIFLLTKKIIHHLERFINKPVHDNEIAFIAMHFGGWMKREGTTPAVRRKALIVCASGLGTSQMLKQQLEGLFSTIDIVGVASIREFESKDYDVDFVISTTQVAKDDQPVFIVNPILTEAEKESLLKKVNSLFQTSQENKSIEGLMDLIKRHADIFDESSLMKELKLFLNKASVQKVTVKKPNLANLITEEMIQLVEHVPNWQEAIKLASVPLLERNWITNNYVEAMIGNIEKLGPYIVISPQFAIPHAKPEDGVNRLGMSLLRVKNAVPFSANSKHDVNIIVILAAIDSETHLKALTQLTNMLSQSTVMDKLIASNSKEEILKLVASR</sequence>